<dbReference type="PANTHER" id="PTHR43115:SF4">
    <property type="entry name" value="DEHYDROGENASE_REDUCTASE SDR FAMILY MEMBER 11"/>
    <property type="match status" value="1"/>
</dbReference>
<dbReference type="SUPFAM" id="SSF51735">
    <property type="entry name" value="NAD(P)-binding Rossmann-fold domains"/>
    <property type="match status" value="1"/>
</dbReference>
<dbReference type="Proteomes" id="UP000799772">
    <property type="component" value="Unassembled WGS sequence"/>
</dbReference>
<dbReference type="OrthoDB" id="1933717at2759"/>
<sequence length="295" mass="32123">MVVINNFTKTLHSKVPSQLNPKLTRLPSPYTVCVIGASSGIGEHIAYSYASASATNILIASRDMESLAIAAERMKQLNPQARIEVHACDVTSSESVAALAQFTKDTFGRLDALILNSGYAGPVTLRIDKGEPEWVQRAFNVNAMGTYLVAHYFMPLIMASEGGTKTFIAVGSFAGCIRRGPIANTGYTVSKMAQTRLIEYLSEQFGEDGLLPVAIHPGAVLTPMAEGNTPEEFMPYLTDEVDLCGAVCVWLSSRARDLQWLAGRLISATWDMDELISKRHEIVDKDLLKFAMLTG</sequence>
<dbReference type="InterPro" id="IPR002347">
    <property type="entry name" value="SDR_fam"/>
</dbReference>
<dbReference type="AlphaFoldDB" id="A0A9P4IP03"/>
<evidence type="ECO:0000313" key="4">
    <source>
        <dbReference type="Proteomes" id="UP000799772"/>
    </source>
</evidence>
<protein>
    <submittedName>
        <fullName evidence="3">NAD(P)-binding protein</fullName>
    </submittedName>
</protein>
<proteinExistence type="inferred from homology"/>
<dbReference type="Pfam" id="PF00106">
    <property type="entry name" value="adh_short"/>
    <property type="match status" value="1"/>
</dbReference>
<evidence type="ECO:0000256" key="2">
    <source>
        <dbReference type="ARBA" id="ARBA00023002"/>
    </source>
</evidence>
<dbReference type="InterPro" id="IPR036291">
    <property type="entry name" value="NAD(P)-bd_dom_sf"/>
</dbReference>
<dbReference type="Gene3D" id="3.40.50.720">
    <property type="entry name" value="NAD(P)-binding Rossmann-like Domain"/>
    <property type="match status" value="1"/>
</dbReference>
<organism evidence="3 4">
    <name type="scientific">Rhizodiscina lignyota</name>
    <dbReference type="NCBI Taxonomy" id="1504668"/>
    <lineage>
        <taxon>Eukaryota</taxon>
        <taxon>Fungi</taxon>
        <taxon>Dikarya</taxon>
        <taxon>Ascomycota</taxon>
        <taxon>Pezizomycotina</taxon>
        <taxon>Dothideomycetes</taxon>
        <taxon>Pleosporomycetidae</taxon>
        <taxon>Aulographales</taxon>
        <taxon>Rhizodiscinaceae</taxon>
        <taxon>Rhizodiscina</taxon>
    </lineage>
</organism>
<dbReference type="CDD" id="cd05233">
    <property type="entry name" value="SDR_c"/>
    <property type="match status" value="1"/>
</dbReference>
<dbReference type="PANTHER" id="PTHR43115">
    <property type="entry name" value="DEHYDROGENASE/REDUCTASE SDR FAMILY MEMBER 11"/>
    <property type="match status" value="1"/>
</dbReference>
<dbReference type="EMBL" id="ML978122">
    <property type="protein sequence ID" value="KAF2103357.1"/>
    <property type="molecule type" value="Genomic_DNA"/>
</dbReference>
<accession>A0A9P4IP03</accession>
<reference evidence="3" key="1">
    <citation type="journal article" date="2020" name="Stud. Mycol.">
        <title>101 Dothideomycetes genomes: a test case for predicting lifestyles and emergence of pathogens.</title>
        <authorList>
            <person name="Haridas S."/>
            <person name="Albert R."/>
            <person name="Binder M."/>
            <person name="Bloem J."/>
            <person name="Labutti K."/>
            <person name="Salamov A."/>
            <person name="Andreopoulos B."/>
            <person name="Baker S."/>
            <person name="Barry K."/>
            <person name="Bills G."/>
            <person name="Bluhm B."/>
            <person name="Cannon C."/>
            <person name="Castanera R."/>
            <person name="Culley D."/>
            <person name="Daum C."/>
            <person name="Ezra D."/>
            <person name="Gonzalez J."/>
            <person name="Henrissat B."/>
            <person name="Kuo A."/>
            <person name="Liang C."/>
            <person name="Lipzen A."/>
            <person name="Lutzoni F."/>
            <person name="Magnuson J."/>
            <person name="Mondo S."/>
            <person name="Nolan M."/>
            <person name="Ohm R."/>
            <person name="Pangilinan J."/>
            <person name="Park H.-J."/>
            <person name="Ramirez L."/>
            <person name="Alfaro M."/>
            <person name="Sun H."/>
            <person name="Tritt A."/>
            <person name="Yoshinaga Y."/>
            <person name="Zwiers L.-H."/>
            <person name="Turgeon B."/>
            <person name="Goodwin S."/>
            <person name="Spatafora J."/>
            <person name="Crous P."/>
            <person name="Grigoriev I."/>
        </authorList>
    </citation>
    <scope>NUCLEOTIDE SEQUENCE</scope>
    <source>
        <strain evidence="3">CBS 133067</strain>
    </source>
</reference>
<dbReference type="PRINTS" id="PR00081">
    <property type="entry name" value="GDHRDH"/>
</dbReference>
<name>A0A9P4IP03_9PEZI</name>
<comment type="similarity">
    <text evidence="1">Belongs to the short-chain dehydrogenases/reductases (SDR) family.</text>
</comment>
<keyword evidence="4" id="KW-1185">Reference proteome</keyword>
<comment type="caution">
    <text evidence="3">The sequence shown here is derived from an EMBL/GenBank/DDBJ whole genome shotgun (WGS) entry which is preliminary data.</text>
</comment>
<gene>
    <name evidence="3" type="ORF">NA57DRAFT_32973</name>
</gene>
<dbReference type="GO" id="GO:0016491">
    <property type="term" value="F:oxidoreductase activity"/>
    <property type="evidence" value="ECO:0007669"/>
    <property type="project" value="UniProtKB-KW"/>
</dbReference>
<evidence type="ECO:0000256" key="1">
    <source>
        <dbReference type="ARBA" id="ARBA00006484"/>
    </source>
</evidence>
<evidence type="ECO:0000313" key="3">
    <source>
        <dbReference type="EMBL" id="KAF2103357.1"/>
    </source>
</evidence>
<keyword evidence="2" id="KW-0560">Oxidoreductase</keyword>